<dbReference type="PANTHER" id="PTHR22916:SF3">
    <property type="entry name" value="UDP-GLCNAC:BETAGAL BETA-1,3-N-ACETYLGLUCOSAMINYLTRANSFERASE-LIKE PROTEIN 1"/>
    <property type="match status" value="1"/>
</dbReference>
<proteinExistence type="predicted"/>
<dbReference type="InterPro" id="IPR029044">
    <property type="entry name" value="Nucleotide-diphossugar_trans"/>
</dbReference>
<dbReference type="Gene3D" id="3.90.550.10">
    <property type="entry name" value="Spore Coat Polysaccharide Biosynthesis Protein SpsA, Chain A"/>
    <property type="match status" value="1"/>
</dbReference>
<dbReference type="GO" id="GO:0016758">
    <property type="term" value="F:hexosyltransferase activity"/>
    <property type="evidence" value="ECO:0007669"/>
    <property type="project" value="UniProtKB-ARBA"/>
</dbReference>
<dbReference type="KEGG" id="panm:D3795_11500"/>
<sequence>MTYGIFVSVELKDYKNIVSSQLPSEEEIIASWGDTVDNPIVTISCTTFNQEAYIEDAIISFLRQKTEFPYEILVHDDASTDKTKEIILRYELLYPKIVKPLYQSVNQYSQGKKPSLINLKRANGKYIALCEGDDFWVDSNKLSIQVNVLERNMDIDLCFTEALCGKSFDDGIIFTRLNPITDSRVSFENVLTADGGLMPTASLMFRRSKTKLIEQVTEGNPPVVDYFLQVATSFPNGAIFIPQVTCFYRVNSIGSWSVRSKHEGLDETFKNLVSYISCVVAFKDKLGLEDDFDDLLNIKVLSRIDKAARKAFIMGSFCTFKRILKLRIGGYPNIKFQLIFLRGVSNSKFLFDMARFAYRIRRGLYILVIRRHSR</sequence>
<dbReference type="Pfam" id="PF00535">
    <property type="entry name" value="Glycos_transf_2"/>
    <property type="match status" value="1"/>
</dbReference>
<accession>A0AA92EXH0</accession>
<reference evidence="2 3" key="1">
    <citation type="submission" date="2018-09" db="EMBL/GenBank/DDBJ databases">
        <title>Whole genome sequencing of Idiomarina andamanensis W-5T (LMG 29773T= JCM 31645T).</title>
        <authorList>
            <person name="Das S.K."/>
        </authorList>
    </citation>
    <scope>NUCLEOTIDE SEQUENCE [LARGE SCALE GENOMIC DNA]</scope>
    <source>
        <strain evidence="2 3">W-5T</strain>
    </source>
</reference>
<evidence type="ECO:0000259" key="1">
    <source>
        <dbReference type="Pfam" id="PF00535"/>
    </source>
</evidence>
<dbReference type="EMBL" id="CP032551">
    <property type="protein sequence ID" value="QGT96744.1"/>
    <property type="molecule type" value="Genomic_DNA"/>
</dbReference>
<feature type="domain" description="Glycosyltransferase 2-like" evidence="1">
    <location>
        <begin position="46"/>
        <end position="158"/>
    </location>
</feature>
<evidence type="ECO:0000313" key="2">
    <source>
        <dbReference type="EMBL" id="QGT96744.1"/>
    </source>
</evidence>
<dbReference type="Proteomes" id="UP000427820">
    <property type="component" value="Chromosome"/>
</dbReference>
<dbReference type="SUPFAM" id="SSF53448">
    <property type="entry name" value="Nucleotide-diphospho-sugar transferases"/>
    <property type="match status" value="1"/>
</dbReference>
<dbReference type="AlphaFoldDB" id="A0AA92EXH0"/>
<protein>
    <submittedName>
        <fullName evidence="2">Glycosyltransferase</fullName>
    </submittedName>
</protein>
<dbReference type="InterPro" id="IPR001173">
    <property type="entry name" value="Glyco_trans_2-like"/>
</dbReference>
<organism evidence="2 3">
    <name type="scientific">Pseudidiomarina andamanensis</name>
    <dbReference type="NCBI Taxonomy" id="1940690"/>
    <lineage>
        <taxon>Bacteria</taxon>
        <taxon>Pseudomonadati</taxon>
        <taxon>Pseudomonadota</taxon>
        <taxon>Gammaproteobacteria</taxon>
        <taxon>Alteromonadales</taxon>
        <taxon>Idiomarinaceae</taxon>
        <taxon>Pseudidiomarina</taxon>
    </lineage>
</organism>
<dbReference type="PANTHER" id="PTHR22916">
    <property type="entry name" value="GLYCOSYLTRANSFERASE"/>
    <property type="match status" value="1"/>
</dbReference>
<name>A0AA92EXH0_9GAMM</name>
<keyword evidence="3" id="KW-1185">Reference proteome</keyword>
<gene>
    <name evidence="2" type="ORF">D3795_11500</name>
</gene>
<evidence type="ECO:0000313" key="3">
    <source>
        <dbReference type="Proteomes" id="UP000427820"/>
    </source>
</evidence>